<dbReference type="OrthoDB" id="9101320at2"/>
<dbReference type="AlphaFoldDB" id="E8WZB6"/>
<keyword evidence="4" id="KW-1185">Reference proteome</keyword>
<evidence type="ECO:0000313" key="3">
    <source>
        <dbReference type="EMBL" id="ADW67718.1"/>
    </source>
</evidence>
<dbReference type="PANTHER" id="PTHR38593">
    <property type="entry name" value="BLR2558 PROTEIN"/>
    <property type="match status" value="1"/>
</dbReference>
<dbReference type="RefSeq" id="WP_013579046.1">
    <property type="nucleotide sequence ID" value="NC_015064.1"/>
</dbReference>
<evidence type="ECO:0000313" key="4">
    <source>
        <dbReference type="Proteomes" id="UP000000343"/>
    </source>
</evidence>
<dbReference type="Pfam" id="PF13628">
    <property type="entry name" value="DUF4142"/>
    <property type="match status" value="1"/>
</dbReference>
<evidence type="ECO:0000259" key="2">
    <source>
        <dbReference type="Pfam" id="PF13628"/>
    </source>
</evidence>
<reference evidence="4" key="1">
    <citation type="submission" date="2011-01" db="EMBL/GenBank/DDBJ databases">
        <title>Complete sequence of chromosome of Acidobacterium sp. MP5ACTX9.</title>
        <authorList>
            <consortium name="US DOE Joint Genome Institute"/>
            <person name="Lucas S."/>
            <person name="Copeland A."/>
            <person name="Lapidus A."/>
            <person name="Cheng J.-F."/>
            <person name="Goodwin L."/>
            <person name="Pitluck S."/>
            <person name="Teshima H."/>
            <person name="Detter J.C."/>
            <person name="Han C."/>
            <person name="Tapia R."/>
            <person name="Land M."/>
            <person name="Hauser L."/>
            <person name="Kyrpides N."/>
            <person name="Ivanova N."/>
            <person name="Ovchinnikova G."/>
            <person name="Pagani I."/>
            <person name="Rawat S.R."/>
            <person name="Mannisto M."/>
            <person name="Haggblom M.M."/>
            <person name="Woyke T."/>
        </authorList>
    </citation>
    <scope>NUCLEOTIDE SEQUENCE [LARGE SCALE GENOMIC DNA]</scope>
    <source>
        <strain evidence="4">MP5ACTX9</strain>
    </source>
</reference>
<dbReference type="Proteomes" id="UP000000343">
    <property type="component" value="Chromosome"/>
</dbReference>
<feature type="chain" id="PRO_5003234004" evidence="1">
    <location>
        <begin position="22"/>
        <end position="162"/>
    </location>
</feature>
<accession>E8WZB6</accession>
<feature type="signal peptide" evidence="1">
    <location>
        <begin position="1"/>
        <end position="21"/>
    </location>
</feature>
<keyword evidence="1" id="KW-0732">Signal</keyword>
<proteinExistence type="predicted"/>
<dbReference type="PaxDb" id="1198114-AciX9_0647"/>
<dbReference type="EMBL" id="CP002480">
    <property type="protein sequence ID" value="ADW67718.1"/>
    <property type="molecule type" value="Genomic_DNA"/>
</dbReference>
<protein>
    <submittedName>
        <fullName evidence="3">Outer membrane protein</fullName>
    </submittedName>
</protein>
<sequence length="162" mass="17575">MNRTHLLTLAATLLTTSTLLAAPASDNDKAWQAKVSQGGMYEVEASKLATQKATAQDVKDLAVMEVHDHELVGAELKRLSLAAGLPFPSTLNPEFQQRLAKLKSNPAGPAFDAAYLEDMKQIHDKDEKLFAQESNDGSPAFKPFAAQTDRIVKRHIGALHAV</sequence>
<gene>
    <name evidence="3" type="ordered locus">AciX9_0647</name>
</gene>
<dbReference type="InterPro" id="IPR025419">
    <property type="entry name" value="DUF4142"/>
</dbReference>
<evidence type="ECO:0000256" key="1">
    <source>
        <dbReference type="SAM" id="SignalP"/>
    </source>
</evidence>
<feature type="domain" description="DUF4142" evidence="2">
    <location>
        <begin position="27"/>
        <end position="159"/>
    </location>
</feature>
<dbReference type="STRING" id="1198114.AciX9_0647"/>
<dbReference type="InterPro" id="IPR012347">
    <property type="entry name" value="Ferritin-like"/>
</dbReference>
<name>E8WZB6_GRATM</name>
<organism evidence="4">
    <name type="scientific">Granulicella tundricola (strain ATCC BAA-1859 / DSM 23138 / MP5ACTX9)</name>
    <dbReference type="NCBI Taxonomy" id="1198114"/>
    <lineage>
        <taxon>Bacteria</taxon>
        <taxon>Pseudomonadati</taxon>
        <taxon>Acidobacteriota</taxon>
        <taxon>Terriglobia</taxon>
        <taxon>Terriglobales</taxon>
        <taxon>Acidobacteriaceae</taxon>
        <taxon>Granulicella</taxon>
    </lineage>
</organism>
<dbReference type="eggNOG" id="COG3652">
    <property type="taxonomic scope" value="Bacteria"/>
</dbReference>
<dbReference type="HOGENOM" id="CLU_079636_6_2_0"/>
<dbReference type="Gene3D" id="1.20.1260.10">
    <property type="match status" value="1"/>
</dbReference>
<dbReference type="KEGG" id="acm:AciX9_0647"/>
<dbReference type="PANTHER" id="PTHR38593:SF1">
    <property type="entry name" value="BLR2558 PROTEIN"/>
    <property type="match status" value="1"/>
</dbReference>